<dbReference type="Pfam" id="PF13410">
    <property type="entry name" value="GST_C_2"/>
    <property type="match status" value="1"/>
</dbReference>
<feature type="domain" description="GST N-terminal" evidence="1">
    <location>
        <begin position="3"/>
        <end position="91"/>
    </location>
</feature>
<dbReference type="GO" id="GO:0005737">
    <property type="term" value="C:cytoplasm"/>
    <property type="evidence" value="ECO:0007669"/>
    <property type="project" value="TreeGrafter"/>
</dbReference>
<dbReference type="InterPro" id="IPR004045">
    <property type="entry name" value="Glutathione_S-Trfase_N"/>
</dbReference>
<reference evidence="3" key="1">
    <citation type="submission" date="2023-01" db="EMBL/GenBank/DDBJ databases">
        <title>Vibrio sp. CB1-14 genome sequencing.</title>
        <authorList>
            <person name="Otstavnykh N."/>
            <person name="Isaeva M."/>
            <person name="Meleshko D."/>
        </authorList>
    </citation>
    <scope>NUCLEOTIDE SEQUENCE</scope>
    <source>
        <strain evidence="3">CB1-14</strain>
    </source>
</reference>
<evidence type="ECO:0000259" key="1">
    <source>
        <dbReference type="PROSITE" id="PS50404"/>
    </source>
</evidence>
<dbReference type="InterPro" id="IPR050983">
    <property type="entry name" value="GST_Omega/HSP26"/>
</dbReference>
<dbReference type="Gene3D" id="3.40.30.10">
    <property type="entry name" value="Glutaredoxin"/>
    <property type="match status" value="1"/>
</dbReference>
<dbReference type="CDD" id="cd03196">
    <property type="entry name" value="GST_C_5"/>
    <property type="match status" value="1"/>
</dbReference>
<dbReference type="InterPro" id="IPR036282">
    <property type="entry name" value="Glutathione-S-Trfase_C_sf"/>
</dbReference>
<dbReference type="SFLD" id="SFLDS00019">
    <property type="entry name" value="Glutathione_Transferase_(cytos"/>
    <property type="match status" value="1"/>
</dbReference>
<gene>
    <name evidence="3" type="ORF">PG915_07285</name>
</gene>
<evidence type="ECO:0000259" key="2">
    <source>
        <dbReference type="PROSITE" id="PS50405"/>
    </source>
</evidence>
<dbReference type="KEGG" id="vck:PG915_07285"/>
<feature type="domain" description="GST C-terminal" evidence="2">
    <location>
        <begin position="97"/>
        <end position="224"/>
    </location>
</feature>
<dbReference type="SUPFAM" id="SSF52833">
    <property type="entry name" value="Thioredoxin-like"/>
    <property type="match status" value="1"/>
</dbReference>
<dbReference type="AlphaFoldDB" id="A0AAU8BNW2"/>
<dbReference type="PROSITE" id="PS50404">
    <property type="entry name" value="GST_NTER"/>
    <property type="match status" value="1"/>
</dbReference>
<dbReference type="Pfam" id="PF13417">
    <property type="entry name" value="GST_N_3"/>
    <property type="match status" value="1"/>
</dbReference>
<dbReference type="EMBL" id="CP115920">
    <property type="protein sequence ID" value="XCD17318.1"/>
    <property type="molecule type" value="Genomic_DNA"/>
</dbReference>
<organism evidence="3">
    <name type="scientific">Vibrio chaetopteri</name>
    <dbReference type="NCBI Taxonomy" id="3016528"/>
    <lineage>
        <taxon>Bacteria</taxon>
        <taxon>Pseudomonadati</taxon>
        <taxon>Pseudomonadota</taxon>
        <taxon>Gammaproteobacteria</taxon>
        <taxon>Vibrionales</taxon>
        <taxon>Vibrionaceae</taxon>
        <taxon>Vibrio</taxon>
    </lineage>
</organism>
<dbReference type="InterPro" id="IPR010987">
    <property type="entry name" value="Glutathione-S-Trfase_C-like"/>
</dbReference>
<name>A0AAU8BNW2_9VIBR</name>
<dbReference type="PANTHER" id="PTHR43968">
    <property type="match status" value="1"/>
</dbReference>
<dbReference type="InterPro" id="IPR040079">
    <property type="entry name" value="Glutathione_S-Trfase"/>
</dbReference>
<sequence>MESMPILYSLHNCPFAIRARMALIKAQQRVRIRSIKLDNKPTELLQASPKASVPVLVVSENQQSLLADETHVLEQSLDIMVWALSKNDPHGLLGEDSHNQLPIMLTLIEEFERDFDPALNAFGCAKRYHENSMNPLRQECERELAKLELRLSEHPFLFGERESLVDIALLPFIRKFARIDKQWFREAPYPKVRDWLTRYLNSPFFSKVMAKQPLWSVEQADVYFGDYQFKR</sequence>
<dbReference type="SUPFAM" id="SSF47616">
    <property type="entry name" value="GST C-terminal domain-like"/>
    <property type="match status" value="1"/>
</dbReference>
<accession>A0AAU8BNW2</accession>
<evidence type="ECO:0000313" key="3">
    <source>
        <dbReference type="EMBL" id="XCD17318.1"/>
    </source>
</evidence>
<dbReference type="InterPro" id="IPR036249">
    <property type="entry name" value="Thioredoxin-like_sf"/>
</dbReference>
<dbReference type="Gene3D" id="1.20.1050.10">
    <property type="match status" value="1"/>
</dbReference>
<dbReference type="PANTHER" id="PTHR43968:SF6">
    <property type="entry name" value="GLUTATHIONE S-TRANSFERASE OMEGA"/>
    <property type="match status" value="1"/>
</dbReference>
<dbReference type="PROSITE" id="PS50405">
    <property type="entry name" value="GST_CTER"/>
    <property type="match status" value="1"/>
</dbReference>
<proteinExistence type="predicted"/>
<protein>
    <submittedName>
        <fullName evidence="3">Glutathione S-transferase</fullName>
    </submittedName>
</protein>